<evidence type="ECO:0000259" key="5">
    <source>
        <dbReference type="PROSITE" id="PS50011"/>
    </source>
</evidence>
<accession>A0A2P6NLT6</accession>
<keyword evidence="3" id="KW-0067">ATP-binding</keyword>
<comment type="similarity">
    <text evidence="1">Belongs to the protein kinase superfamily. STE Ser/Thr protein kinase family. STE20 subfamily.</text>
</comment>
<evidence type="ECO:0000256" key="2">
    <source>
        <dbReference type="ARBA" id="ARBA00022741"/>
    </source>
</evidence>
<dbReference type="STRING" id="1890364.A0A2P6NLT6"/>
<feature type="region of interest" description="Disordered" evidence="4">
    <location>
        <begin position="185"/>
        <end position="316"/>
    </location>
</feature>
<dbReference type="Proteomes" id="UP000241769">
    <property type="component" value="Unassembled WGS sequence"/>
</dbReference>
<evidence type="ECO:0000256" key="3">
    <source>
        <dbReference type="ARBA" id="ARBA00022840"/>
    </source>
</evidence>
<dbReference type="SUPFAM" id="SSF56112">
    <property type="entry name" value="Protein kinase-like (PK-like)"/>
    <property type="match status" value="1"/>
</dbReference>
<dbReference type="OrthoDB" id="275301at2759"/>
<dbReference type="InterPro" id="IPR000719">
    <property type="entry name" value="Prot_kinase_dom"/>
</dbReference>
<dbReference type="SMART" id="SM00220">
    <property type="entry name" value="S_TKc"/>
    <property type="match status" value="1"/>
</dbReference>
<dbReference type="InterPro" id="IPR051931">
    <property type="entry name" value="PAK3-like"/>
</dbReference>
<feature type="region of interest" description="Disordered" evidence="4">
    <location>
        <begin position="377"/>
        <end position="397"/>
    </location>
</feature>
<evidence type="ECO:0000313" key="6">
    <source>
        <dbReference type="EMBL" id="PRP84924.1"/>
    </source>
</evidence>
<comment type="caution">
    <text evidence="6">The sequence shown here is derived from an EMBL/GenBank/DDBJ whole genome shotgun (WGS) entry which is preliminary data.</text>
</comment>
<dbReference type="GO" id="GO:0004672">
    <property type="term" value="F:protein kinase activity"/>
    <property type="evidence" value="ECO:0007669"/>
    <property type="project" value="InterPro"/>
</dbReference>
<dbReference type="InterPro" id="IPR008271">
    <property type="entry name" value="Ser/Thr_kinase_AS"/>
</dbReference>
<keyword evidence="7" id="KW-1185">Reference proteome</keyword>
<gene>
    <name evidence="6" type="ORF">PROFUN_07578</name>
</gene>
<dbReference type="PANTHER" id="PTHR45832:SF22">
    <property type="entry name" value="SERINE_THREONINE-PROTEIN KINASE SAMKA-RELATED"/>
    <property type="match status" value="1"/>
</dbReference>
<dbReference type="PANTHER" id="PTHR45832">
    <property type="entry name" value="SERINE/THREONINE-PROTEIN KINASE SAMKA-RELATED-RELATED"/>
    <property type="match status" value="1"/>
</dbReference>
<dbReference type="Pfam" id="PF00069">
    <property type="entry name" value="Pkinase"/>
    <property type="match status" value="1"/>
</dbReference>
<sequence>MTTARTRGRSIKQLLRGPSQALCSSSLSLRVDLPTRSSSGDSDKLVRDMSSPQLIRLPRSQSDLTSPSENSETPKLDGDCISSAPASPRVQPLDPSRMNNSGGSVYVIPSPKEYGLTNHQLYNPSPEGERDNQDVPLANFGFVSICKDDTNTYTMDRSDTPDEVMRSMTPDYMMELINAGMREDGSEMSFYSDGTHQSRSASATPVERELPMRRSQSVTPPTDNGLRDGEPPLLILAPHSISPEAVIPQPTKKTSWFGSSKRESKAIHQPQTPPKKEGGFKGWKLLRSKSPKEEEKKGNEASAKKKEEDARKGRQIQRTNLRGHLLDVNTYEEIPKELRKLIKEAKITPEEAERNLMCCLSALSFQTKVKFQLVETTKKKNKSTPPSHLVKPEPKRGTIKPEINLDRILAKGDPREIYRLHQETGKGGFGRVYRATEKKAEEKDRRKVGSSQFGWYAVKVVDNDTETDRKWNGSEFGLLRYCSHPNIVQFVDCYQVDDGLWGVMEFMEGGPLDLAVRGHTFTEPQIAYIAREITQGLVYLHSEGIMHRDLKSSNIMVSVKGDIKLIDFGLACMVNQFPTSMVGSPFWVPPEMIQRIPYDCKVDIWSLGVCLMELANGKPPHSKLALRALFTSGAYGYNEPFDKPKAWSPAFKDFMSICLKHNPAERASAVTLLNVSR</sequence>
<dbReference type="InterPro" id="IPR011009">
    <property type="entry name" value="Kinase-like_dom_sf"/>
</dbReference>
<proteinExistence type="inferred from homology"/>
<feature type="compositionally biased region" description="Polar residues" evidence="4">
    <location>
        <begin position="59"/>
        <end position="71"/>
    </location>
</feature>
<dbReference type="CDD" id="cd05122">
    <property type="entry name" value="PKc_STE"/>
    <property type="match status" value="1"/>
</dbReference>
<name>A0A2P6NLT6_9EUKA</name>
<feature type="compositionally biased region" description="Polar residues" evidence="4">
    <location>
        <begin position="192"/>
        <end position="203"/>
    </location>
</feature>
<dbReference type="PROSITE" id="PS50011">
    <property type="entry name" value="PROTEIN_KINASE_DOM"/>
    <property type="match status" value="1"/>
</dbReference>
<evidence type="ECO:0000313" key="7">
    <source>
        <dbReference type="Proteomes" id="UP000241769"/>
    </source>
</evidence>
<dbReference type="AlphaFoldDB" id="A0A2P6NLT6"/>
<dbReference type="EMBL" id="MDYQ01000054">
    <property type="protein sequence ID" value="PRP84924.1"/>
    <property type="molecule type" value="Genomic_DNA"/>
</dbReference>
<dbReference type="InParanoid" id="A0A2P6NLT6"/>
<feature type="region of interest" description="Disordered" evidence="4">
    <location>
        <begin position="32"/>
        <end position="100"/>
    </location>
</feature>
<protein>
    <recommendedName>
        <fullName evidence="5">Protein kinase domain-containing protein</fullName>
    </recommendedName>
</protein>
<keyword evidence="2" id="KW-0547">Nucleotide-binding</keyword>
<dbReference type="Gene3D" id="1.10.510.10">
    <property type="entry name" value="Transferase(Phosphotransferase) domain 1"/>
    <property type="match status" value="1"/>
</dbReference>
<evidence type="ECO:0000256" key="4">
    <source>
        <dbReference type="SAM" id="MobiDB-lite"/>
    </source>
</evidence>
<reference evidence="6 7" key="1">
    <citation type="journal article" date="2018" name="Genome Biol. Evol.">
        <title>Multiple Roots of Fruiting Body Formation in Amoebozoa.</title>
        <authorList>
            <person name="Hillmann F."/>
            <person name="Forbes G."/>
            <person name="Novohradska S."/>
            <person name="Ferling I."/>
            <person name="Riege K."/>
            <person name="Groth M."/>
            <person name="Westermann M."/>
            <person name="Marz M."/>
            <person name="Spaller T."/>
            <person name="Winckler T."/>
            <person name="Schaap P."/>
            <person name="Glockner G."/>
        </authorList>
    </citation>
    <scope>NUCLEOTIDE SEQUENCE [LARGE SCALE GENOMIC DNA]</scope>
    <source>
        <strain evidence="6 7">Jena</strain>
    </source>
</reference>
<dbReference type="PROSITE" id="PS00108">
    <property type="entry name" value="PROTEIN_KINASE_ST"/>
    <property type="match status" value="1"/>
</dbReference>
<feature type="domain" description="Protein kinase" evidence="5">
    <location>
        <begin position="418"/>
        <end position="677"/>
    </location>
</feature>
<organism evidence="6 7">
    <name type="scientific">Planoprotostelium fungivorum</name>
    <dbReference type="NCBI Taxonomy" id="1890364"/>
    <lineage>
        <taxon>Eukaryota</taxon>
        <taxon>Amoebozoa</taxon>
        <taxon>Evosea</taxon>
        <taxon>Variosea</taxon>
        <taxon>Cavosteliida</taxon>
        <taxon>Cavosteliaceae</taxon>
        <taxon>Planoprotostelium</taxon>
    </lineage>
</organism>
<dbReference type="GO" id="GO:0005524">
    <property type="term" value="F:ATP binding"/>
    <property type="evidence" value="ECO:0007669"/>
    <property type="project" value="UniProtKB-KW"/>
</dbReference>
<feature type="compositionally biased region" description="Basic and acidic residues" evidence="4">
    <location>
        <begin position="290"/>
        <end position="312"/>
    </location>
</feature>
<evidence type="ECO:0000256" key="1">
    <source>
        <dbReference type="ARBA" id="ARBA00008874"/>
    </source>
</evidence>